<reference evidence="1" key="2">
    <citation type="journal article" date="2015" name="Fish Shellfish Immunol.">
        <title>Early steps in the European eel (Anguilla anguilla)-Vibrio vulnificus interaction in the gills: Role of the RtxA13 toxin.</title>
        <authorList>
            <person name="Callol A."/>
            <person name="Pajuelo D."/>
            <person name="Ebbesson L."/>
            <person name="Teles M."/>
            <person name="MacKenzie S."/>
            <person name="Amaro C."/>
        </authorList>
    </citation>
    <scope>NUCLEOTIDE SEQUENCE</scope>
</reference>
<accession>A0A0E9TTR7</accession>
<protein>
    <submittedName>
        <fullName evidence="1">Uncharacterized protein</fullName>
    </submittedName>
</protein>
<organism evidence="1">
    <name type="scientific">Anguilla anguilla</name>
    <name type="common">European freshwater eel</name>
    <name type="synonym">Muraena anguilla</name>
    <dbReference type="NCBI Taxonomy" id="7936"/>
    <lineage>
        <taxon>Eukaryota</taxon>
        <taxon>Metazoa</taxon>
        <taxon>Chordata</taxon>
        <taxon>Craniata</taxon>
        <taxon>Vertebrata</taxon>
        <taxon>Euteleostomi</taxon>
        <taxon>Actinopterygii</taxon>
        <taxon>Neopterygii</taxon>
        <taxon>Teleostei</taxon>
        <taxon>Anguilliformes</taxon>
        <taxon>Anguillidae</taxon>
        <taxon>Anguilla</taxon>
    </lineage>
</organism>
<dbReference type="AlphaFoldDB" id="A0A0E9TTR7"/>
<proteinExistence type="predicted"/>
<evidence type="ECO:0000313" key="1">
    <source>
        <dbReference type="EMBL" id="JAH56138.1"/>
    </source>
</evidence>
<name>A0A0E9TTR7_ANGAN</name>
<sequence>MHQCLSMVSFEHTSQHNIGQKVSWKVIFGKRRSERKVYAQRPLITCKPGSGEAS</sequence>
<reference evidence="1" key="1">
    <citation type="submission" date="2014-11" db="EMBL/GenBank/DDBJ databases">
        <authorList>
            <person name="Amaro Gonzalez C."/>
        </authorList>
    </citation>
    <scope>NUCLEOTIDE SEQUENCE</scope>
</reference>
<dbReference type="EMBL" id="GBXM01052439">
    <property type="protein sequence ID" value="JAH56138.1"/>
    <property type="molecule type" value="Transcribed_RNA"/>
</dbReference>